<dbReference type="Gene3D" id="3.30.310.80">
    <property type="entry name" value="Kinase associated domain 1, KA1"/>
    <property type="match status" value="1"/>
</dbReference>
<dbReference type="EMBL" id="CM000782">
    <property type="protein sequence ID" value="AQK82300.1"/>
    <property type="molecule type" value="Genomic_DNA"/>
</dbReference>
<reference evidence="1" key="1">
    <citation type="submission" date="2015-12" db="EMBL/GenBank/DDBJ databases">
        <title>Update maize B73 reference genome by single molecule sequencing technologies.</title>
        <authorList>
            <consortium name="Maize Genome Sequencing Project"/>
            <person name="Ware D."/>
        </authorList>
    </citation>
    <scope>NUCLEOTIDE SEQUENCE</scope>
    <source>
        <tissue evidence="1">Seedling</tissue>
    </source>
</reference>
<organism evidence="1">
    <name type="scientific">Zea mays</name>
    <name type="common">Maize</name>
    <dbReference type="NCBI Taxonomy" id="4577"/>
    <lineage>
        <taxon>Eukaryota</taxon>
        <taxon>Viridiplantae</taxon>
        <taxon>Streptophyta</taxon>
        <taxon>Embryophyta</taxon>
        <taxon>Tracheophyta</taxon>
        <taxon>Spermatophyta</taxon>
        <taxon>Magnoliopsida</taxon>
        <taxon>Liliopsida</taxon>
        <taxon>Poales</taxon>
        <taxon>Poaceae</taxon>
        <taxon>PACMAD clade</taxon>
        <taxon>Panicoideae</taxon>
        <taxon>Andropogonodae</taxon>
        <taxon>Andropogoneae</taxon>
        <taxon>Tripsacinae</taxon>
        <taxon>Zea</taxon>
    </lineage>
</organism>
<accession>A0A1D6LS72</accession>
<name>A0A1D6LS72_MAIZE</name>
<dbReference type="InParanoid" id="A0A1D6LS72"/>
<dbReference type="AlphaFoldDB" id="A0A1D6LS72"/>
<proteinExistence type="predicted"/>
<protein>
    <submittedName>
        <fullName evidence="1">Uncharacterized protein</fullName>
    </submittedName>
</protein>
<sequence>MRMENPKAGRKGNLNVATEVFQIAPSLHVVELKKAKGDTLSSKRLAPLEFELSHCSFPATTVDPAAMVVSSKVGSTAAVSATVSFDAVSSMPTLNFDAPSFVATFGFAITSIAESSAALFSDASRFGLAITFTVETSVAVAHPIAVSGCDGWGIPASFVG</sequence>
<evidence type="ECO:0000313" key="1">
    <source>
        <dbReference type="EMBL" id="AQK82300.1"/>
    </source>
</evidence>
<gene>
    <name evidence="1" type="ORF">ZEAMMB73_Zm00001d036872</name>
</gene>
<dbReference type="STRING" id="4577.A0A1D6LS72"/>